<keyword evidence="3" id="KW-1185">Reference proteome</keyword>
<organism evidence="2 3">
    <name type="scientific">Ruminiclostridium hungatei</name>
    <name type="common">Clostridium hungatei</name>
    <dbReference type="NCBI Taxonomy" id="48256"/>
    <lineage>
        <taxon>Bacteria</taxon>
        <taxon>Bacillati</taxon>
        <taxon>Bacillota</taxon>
        <taxon>Clostridia</taxon>
        <taxon>Eubacteriales</taxon>
        <taxon>Oscillospiraceae</taxon>
        <taxon>Ruminiclostridium</taxon>
    </lineage>
</organism>
<dbReference type="AlphaFoldDB" id="A0A1V4SG66"/>
<dbReference type="Proteomes" id="UP000191554">
    <property type="component" value="Unassembled WGS sequence"/>
</dbReference>
<accession>A0A1V4SG66</accession>
<sequence>MYKYKEAINILINNFSELRKVYEENIDDYEDLPYVFYESVFVKFILDKANCYDEEKLKTIFIFVEDMFTNGDEETKNLIGVAIIESLYYEEDSKTKEILLKYFGKLTKKSFEDCSPKQM</sequence>
<dbReference type="OrthoDB" id="8777452at2"/>
<feature type="domain" description="DUF7674" evidence="1">
    <location>
        <begin position="8"/>
        <end position="112"/>
    </location>
</feature>
<dbReference type="EMBL" id="MZGX01000023">
    <property type="protein sequence ID" value="OPX42858.1"/>
    <property type="molecule type" value="Genomic_DNA"/>
</dbReference>
<protein>
    <recommendedName>
        <fullName evidence="1">DUF7674 domain-containing protein</fullName>
    </recommendedName>
</protein>
<gene>
    <name evidence="2" type="ORF">CLHUN_31820</name>
</gene>
<evidence type="ECO:0000313" key="3">
    <source>
        <dbReference type="Proteomes" id="UP000191554"/>
    </source>
</evidence>
<dbReference type="STRING" id="48256.CLHUN_31820"/>
<reference evidence="2 3" key="1">
    <citation type="submission" date="2017-03" db="EMBL/GenBank/DDBJ databases">
        <title>Genome sequence of Clostridium hungatei DSM 14427.</title>
        <authorList>
            <person name="Poehlein A."/>
            <person name="Daniel R."/>
        </authorList>
    </citation>
    <scope>NUCLEOTIDE SEQUENCE [LARGE SCALE GENOMIC DNA]</scope>
    <source>
        <strain evidence="2 3">DSM 14427</strain>
    </source>
</reference>
<evidence type="ECO:0000259" key="1">
    <source>
        <dbReference type="Pfam" id="PF24722"/>
    </source>
</evidence>
<dbReference type="Pfam" id="PF24722">
    <property type="entry name" value="DUF7674"/>
    <property type="match status" value="1"/>
</dbReference>
<name>A0A1V4SG66_RUMHU</name>
<dbReference type="RefSeq" id="WP_080065620.1">
    <property type="nucleotide sequence ID" value="NZ_MZGX01000023.1"/>
</dbReference>
<evidence type="ECO:0000313" key="2">
    <source>
        <dbReference type="EMBL" id="OPX42858.1"/>
    </source>
</evidence>
<dbReference type="InterPro" id="IPR056091">
    <property type="entry name" value="DUF7674"/>
</dbReference>
<proteinExistence type="predicted"/>
<comment type="caution">
    <text evidence="2">The sequence shown here is derived from an EMBL/GenBank/DDBJ whole genome shotgun (WGS) entry which is preliminary data.</text>
</comment>